<reference evidence="1 2" key="1">
    <citation type="journal article" date="2019" name="Syst. Appl. Microbiol.">
        <title>Microvirga tunisiensis sp. nov., a root nodule symbiotic bacterium isolated from Lupinus micranthus and L. luteus grown in Northern Tunisia.</title>
        <authorList>
            <person name="Msaddak A."/>
            <person name="Rejili M."/>
            <person name="Duran D."/>
            <person name="Mars M."/>
            <person name="Palacios J.M."/>
            <person name="Ruiz-Argueso T."/>
            <person name="Rey L."/>
            <person name="Imperial J."/>
        </authorList>
    </citation>
    <scope>NUCLEOTIDE SEQUENCE [LARGE SCALE GENOMIC DNA]</scope>
    <source>
        <strain evidence="1 2">Lmie10</strain>
    </source>
</reference>
<dbReference type="EMBL" id="VOSK01000083">
    <property type="protein sequence ID" value="MPR27315.1"/>
    <property type="molecule type" value="Genomic_DNA"/>
</dbReference>
<proteinExistence type="predicted"/>
<sequence>MSQTDLTRREMYDLVWSMPTERVAENFGLSEASLRKVYDRYRVPVPSRSYWTQKANGKDVKQTRLYRTDKPQDEWVYLSLSYAQPPATPPQANASERGQRLIRSRSSVESMIEPVEPLHDIHPTVMATARTLRGATPDADGTVRATGSGECGVVIGIANVERSIRVVDGLARALESRGLALHG</sequence>
<accession>A0A5N7MJT8</accession>
<gene>
    <name evidence="1" type="ORF">FS320_19435</name>
</gene>
<dbReference type="AlphaFoldDB" id="A0A5N7MJT8"/>
<organism evidence="1 2">
    <name type="scientific">Microvirga tunisiensis</name>
    <dbReference type="NCBI Taxonomy" id="2108360"/>
    <lineage>
        <taxon>Bacteria</taxon>
        <taxon>Pseudomonadati</taxon>
        <taxon>Pseudomonadota</taxon>
        <taxon>Alphaproteobacteria</taxon>
        <taxon>Hyphomicrobiales</taxon>
        <taxon>Methylobacteriaceae</taxon>
        <taxon>Microvirga</taxon>
    </lineage>
</organism>
<keyword evidence="2" id="KW-1185">Reference proteome</keyword>
<name>A0A5N7MJT8_9HYPH</name>
<protein>
    <submittedName>
        <fullName evidence="1">Uncharacterized protein</fullName>
    </submittedName>
</protein>
<dbReference type="Proteomes" id="UP000403266">
    <property type="component" value="Unassembled WGS sequence"/>
</dbReference>
<comment type="caution">
    <text evidence="1">The sequence shown here is derived from an EMBL/GenBank/DDBJ whole genome shotgun (WGS) entry which is preliminary data.</text>
</comment>
<evidence type="ECO:0000313" key="2">
    <source>
        <dbReference type="Proteomes" id="UP000403266"/>
    </source>
</evidence>
<dbReference type="RefSeq" id="WP_152713480.1">
    <property type="nucleotide sequence ID" value="NZ_VOSJ01000086.1"/>
</dbReference>
<evidence type="ECO:0000313" key="1">
    <source>
        <dbReference type="EMBL" id="MPR27315.1"/>
    </source>
</evidence>
<dbReference type="OrthoDB" id="9777694at2"/>